<feature type="transmembrane region" description="Helical" evidence="1">
    <location>
        <begin position="20"/>
        <end position="38"/>
    </location>
</feature>
<proteinExistence type="predicted"/>
<protein>
    <submittedName>
        <fullName evidence="2">Uncharacterized protein</fullName>
    </submittedName>
</protein>
<reference evidence="2" key="1">
    <citation type="submission" date="2020-08" db="EMBL/GenBank/DDBJ databases">
        <title>Multicomponent nature underlies the extraordinary mechanical properties of spider dragline silk.</title>
        <authorList>
            <person name="Kono N."/>
            <person name="Nakamura H."/>
            <person name="Mori M."/>
            <person name="Yoshida Y."/>
            <person name="Ohtoshi R."/>
            <person name="Malay A.D."/>
            <person name="Moran D.A.P."/>
            <person name="Tomita M."/>
            <person name="Numata K."/>
            <person name="Arakawa K."/>
        </authorList>
    </citation>
    <scope>NUCLEOTIDE SEQUENCE</scope>
</reference>
<gene>
    <name evidence="2" type="ORF">TNIN_234171</name>
</gene>
<evidence type="ECO:0000256" key="1">
    <source>
        <dbReference type="SAM" id="Phobius"/>
    </source>
</evidence>
<comment type="caution">
    <text evidence="2">The sequence shown here is derived from an EMBL/GenBank/DDBJ whole genome shotgun (WGS) entry which is preliminary data.</text>
</comment>
<keyword evidence="3" id="KW-1185">Reference proteome</keyword>
<name>A0A8X6YTT9_9ARAC</name>
<dbReference type="Proteomes" id="UP000886998">
    <property type="component" value="Unassembled WGS sequence"/>
</dbReference>
<keyword evidence="1" id="KW-0812">Transmembrane</keyword>
<dbReference type="EMBL" id="BMAV01022260">
    <property type="protein sequence ID" value="GFY76980.1"/>
    <property type="molecule type" value="Genomic_DNA"/>
</dbReference>
<dbReference type="OrthoDB" id="5800391at2759"/>
<evidence type="ECO:0000313" key="2">
    <source>
        <dbReference type="EMBL" id="GFY76980.1"/>
    </source>
</evidence>
<feature type="transmembrane region" description="Helical" evidence="1">
    <location>
        <begin position="103"/>
        <end position="121"/>
    </location>
</feature>
<evidence type="ECO:0000313" key="3">
    <source>
        <dbReference type="Proteomes" id="UP000886998"/>
    </source>
</evidence>
<organism evidence="2 3">
    <name type="scientific">Trichonephila inaurata madagascariensis</name>
    <dbReference type="NCBI Taxonomy" id="2747483"/>
    <lineage>
        <taxon>Eukaryota</taxon>
        <taxon>Metazoa</taxon>
        <taxon>Ecdysozoa</taxon>
        <taxon>Arthropoda</taxon>
        <taxon>Chelicerata</taxon>
        <taxon>Arachnida</taxon>
        <taxon>Araneae</taxon>
        <taxon>Araneomorphae</taxon>
        <taxon>Entelegynae</taxon>
        <taxon>Araneoidea</taxon>
        <taxon>Nephilidae</taxon>
        <taxon>Trichonephila</taxon>
        <taxon>Trichonephila inaurata</taxon>
    </lineage>
</organism>
<dbReference type="AlphaFoldDB" id="A0A8X6YTT9"/>
<keyword evidence="1" id="KW-1133">Transmembrane helix</keyword>
<sequence length="127" mass="14264">MFTVLGQALGISGLSLEFQIGESLLTGFYCSLLIIYLISSLSNIPETLEKISTILQNVYRKELLKCNETNQLDILRLMMLKTLSEIKPISITVGDMFRVNRSLLLSSFGCLLTFGILITQLQRNDDI</sequence>
<keyword evidence="1" id="KW-0472">Membrane</keyword>
<accession>A0A8X6YTT9</accession>